<dbReference type="STRING" id="46503.ERS852463_02201"/>
<reference evidence="7 8" key="2">
    <citation type="journal article" date="2019" name="Nat. Med.">
        <title>A library of human gut bacterial isolates paired with longitudinal multiomics data enables mechanistic microbiome research.</title>
        <authorList>
            <person name="Poyet M."/>
            <person name="Groussin M."/>
            <person name="Gibbons S.M."/>
            <person name="Avila-Pacheco J."/>
            <person name="Jiang X."/>
            <person name="Kearney S.M."/>
            <person name="Perrotta A.R."/>
            <person name="Berdy B."/>
            <person name="Zhao S."/>
            <person name="Lieberman T.D."/>
            <person name="Swanson P.K."/>
            <person name="Smith M."/>
            <person name="Roesemann S."/>
            <person name="Alexander J.E."/>
            <person name="Rich S.A."/>
            <person name="Livny J."/>
            <person name="Vlamakis H."/>
            <person name="Clish C."/>
            <person name="Bullock K."/>
            <person name="Deik A."/>
            <person name="Scott J."/>
            <person name="Pierce K.A."/>
            <person name="Xavier R.J."/>
            <person name="Alm E.J."/>
        </authorList>
    </citation>
    <scope>NUCLEOTIDE SEQUENCE [LARGE SCALE GENOMIC DNA]</scope>
    <source>
        <strain evidence="4 9">BIOML-A11</strain>
        <strain evidence="3 8">BIOML-A16</strain>
        <strain evidence="2 7">BIOML-A29</strain>
    </source>
</reference>
<dbReference type="Proteomes" id="UP000434916">
    <property type="component" value="Unassembled WGS sequence"/>
</dbReference>
<comment type="caution">
    <text evidence="4">The sequence shown here is derived from an EMBL/GenBank/DDBJ whole genome shotgun (WGS) entry which is preliminary data.</text>
</comment>
<proteinExistence type="predicted"/>
<protein>
    <submittedName>
        <fullName evidence="4">DUF4286 family protein</fullName>
    </submittedName>
</protein>
<dbReference type="EMBL" id="BQNZ01000001">
    <property type="protein sequence ID" value="GKH70762.1"/>
    <property type="molecule type" value="Genomic_DNA"/>
</dbReference>
<reference evidence="5 6" key="1">
    <citation type="submission" date="2018-08" db="EMBL/GenBank/DDBJ databases">
        <title>A genome reference for cultivated species of the human gut microbiota.</title>
        <authorList>
            <person name="Zou Y."/>
            <person name="Xue W."/>
            <person name="Luo G."/>
        </authorList>
    </citation>
    <scope>NUCLEOTIDE SEQUENCE [LARGE SCALE GENOMIC DNA]</scope>
    <source>
        <strain evidence="5 6">AM34-17</strain>
    </source>
</reference>
<dbReference type="RefSeq" id="WP_005640693.1">
    <property type="nucleotide sequence ID" value="NZ_BAABYG010000001.1"/>
</dbReference>
<dbReference type="Proteomes" id="UP000482671">
    <property type="component" value="Unassembled WGS sequence"/>
</dbReference>
<evidence type="ECO:0000313" key="8">
    <source>
        <dbReference type="Proteomes" id="UP000448908"/>
    </source>
</evidence>
<dbReference type="EMBL" id="WNDA01000044">
    <property type="protein sequence ID" value="MTU71097.1"/>
    <property type="molecule type" value="Genomic_DNA"/>
</dbReference>
<dbReference type="EMBL" id="WNDD01000013">
    <property type="protein sequence ID" value="MTV02523.1"/>
    <property type="molecule type" value="Genomic_DNA"/>
</dbReference>
<evidence type="ECO:0000313" key="2">
    <source>
        <dbReference type="EMBL" id="MTU38656.1"/>
    </source>
</evidence>
<reference evidence="1" key="3">
    <citation type="submission" date="2022-01" db="EMBL/GenBank/DDBJ databases">
        <title>Novel bile acid biosynthetic pathways are enriched in the microbiome of centenarians.</title>
        <authorList>
            <person name="Sato Y."/>
            <person name="Atarashi K."/>
            <person name="Plichta R.D."/>
            <person name="Arai Y."/>
            <person name="Sasajima S."/>
            <person name="Kearney M.S."/>
            <person name="Suda W."/>
            <person name="Takeshita K."/>
            <person name="Sasaki T."/>
            <person name="Okamoto S."/>
            <person name="Skelly N.A."/>
            <person name="Okamura Y."/>
            <person name="Vlamakis H."/>
            <person name="Li Y."/>
            <person name="Tanoue T."/>
            <person name="Takei H."/>
            <person name="Nittono H."/>
            <person name="Narushima S."/>
            <person name="Irie J."/>
            <person name="Itoh H."/>
            <person name="Moriya K."/>
            <person name="Sugiura Y."/>
            <person name="Suematsu M."/>
            <person name="Moritoki N."/>
            <person name="Shibata S."/>
            <person name="Littman R.D."/>
            <person name="Fischbach A.M."/>
            <person name="Uwamino Y."/>
            <person name="Inoue T."/>
            <person name="Honda A."/>
            <person name="Hattori M."/>
            <person name="Murai T."/>
            <person name="Xavier J.R."/>
            <person name="Hirose N."/>
            <person name="Honda K."/>
        </authorList>
    </citation>
    <scope>NUCLEOTIDE SEQUENCE</scope>
    <source>
        <strain evidence="1">CE91-St3</strain>
    </source>
</reference>
<dbReference type="Proteomes" id="UP000286260">
    <property type="component" value="Unassembled WGS sequence"/>
</dbReference>
<dbReference type="EMBL" id="QSII01000011">
    <property type="protein sequence ID" value="RHC85192.1"/>
    <property type="molecule type" value="Genomic_DNA"/>
</dbReference>
<evidence type="ECO:0000313" key="5">
    <source>
        <dbReference type="EMBL" id="RHC85192.1"/>
    </source>
</evidence>
<dbReference type="Pfam" id="PF14114">
    <property type="entry name" value="DUF4286"/>
    <property type="match status" value="1"/>
</dbReference>
<gene>
    <name evidence="1" type="ORF">CE91St3_06250</name>
    <name evidence="5" type="ORF">DW828_09405</name>
    <name evidence="2" type="ORF">GMD82_03880</name>
    <name evidence="3" type="ORF">GMD92_19065</name>
    <name evidence="4" type="ORF">GME02_12855</name>
</gene>
<evidence type="ECO:0000313" key="4">
    <source>
        <dbReference type="EMBL" id="MTV02523.1"/>
    </source>
</evidence>
<evidence type="ECO:0000313" key="6">
    <source>
        <dbReference type="Proteomes" id="UP000286260"/>
    </source>
</evidence>
<evidence type="ECO:0000313" key="9">
    <source>
        <dbReference type="Proteomes" id="UP000482671"/>
    </source>
</evidence>
<name>A0A351E2L1_9BACT</name>
<evidence type="ECO:0000313" key="1">
    <source>
        <dbReference type="EMBL" id="GKH70762.1"/>
    </source>
</evidence>
<sequence length="104" mass="12157">MIVYNTTFHIEKDILDESLDYLKKQYIPKAVESGFLQRPCLRRVMQAEEGEGISFSVQFHVKNVDTLNFWLQNEGNNLHRALVARFGHKIAGFSTLLEEIDWEK</sequence>
<dbReference type="GeneID" id="49204688"/>
<dbReference type="EMBL" id="WNCN01000004">
    <property type="protein sequence ID" value="MTU38656.1"/>
    <property type="molecule type" value="Genomic_DNA"/>
</dbReference>
<organism evidence="4 9">
    <name type="scientific">Parabacteroides merdae</name>
    <dbReference type="NCBI Taxonomy" id="46503"/>
    <lineage>
        <taxon>Bacteria</taxon>
        <taxon>Pseudomonadati</taxon>
        <taxon>Bacteroidota</taxon>
        <taxon>Bacteroidia</taxon>
        <taxon>Bacteroidales</taxon>
        <taxon>Tannerellaceae</taxon>
        <taxon>Parabacteroides</taxon>
    </lineage>
</organism>
<evidence type="ECO:0000313" key="7">
    <source>
        <dbReference type="Proteomes" id="UP000434916"/>
    </source>
</evidence>
<accession>A0A351E2L1</accession>
<dbReference type="Proteomes" id="UP001055114">
    <property type="component" value="Unassembled WGS sequence"/>
</dbReference>
<dbReference type="Proteomes" id="UP000448908">
    <property type="component" value="Unassembled WGS sequence"/>
</dbReference>
<dbReference type="OrthoDB" id="1121837at2"/>
<evidence type="ECO:0000313" key="3">
    <source>
        <dbReference type="EMBL" id="MTU71097.1"/>
    </source>
</evidence>
<dbReference type="AlphaFoldDB" id="A0A351E2L1"/>
<keyword evidence="7" id="KW-1185">Reference proteome</keyword>
<dbReference type="InterPro" id="IPR025563">
    <property type="entry name" value="DUF4286"/>
</dbReference>